<evidence type="ECO:0000256" key="1">
    <source>
        <dbReference type="SAM" id="Coils"/>
    </source>
</evidence>
<dbReference type="EMBL" id="PJQL01001168">
    <property type="protein sequence ID" value="RCH90154.1"/>
    <property type="molecule type" value="Genomic_DNA"/>
</dbReference>
<name>A0A367JJM9_RHIAZ</name>
<gene>
    <name evidence="2" type="ORF">CU097_009707</name>
</gene>
<dbReference type="Proteomes" id="UP000252139">
    <property type="component" value="Unassembled WGS sequence"/>
</dbReference>
<keyword evidence="3" id="KW-1185">Reference proteome</keyword>
<organism evidence="2 3">
    <name type="scientific">Rhizopus azygosporus</name>
    <name type="common">Rhizopus microsporus var. azygosporus</name>
    <dbReference type="NCBI Taxonomy" id="86630"/>
    <lineage>
        <taxon>Eukaryota</taxon>
        <taxon>Fungi</taxon>
        <taxon>Fungi incertae sedis</taxon>
        <taxon>Mucoromycota</taxon>
        <taxon>Mucoromycotina</taxon>
        <taxon>Mucoromycetes</taxon>
        <taxon>Mucorales</taxon>
        <taxon>Mucorineae</taxon>
        <taxon>Rhizopodaceae</taxon>
        <taxon>Rhizopus</taxon>
    </lineage>
</organism>
<accession>A0A367JJM9</accession>
<comment type="caution">
    <text evidence="2">The sequence shown here is derived from an EMBL/GenBank/DDBJ whole genome shotgun (WGS) entry which is preliminary data.</text>
</comment>
<keyword evidence="1" id="KW-0175">Coiled coil</keyword>
<reference evidence="2 3" key="1">
    <citation type="journal article" date="2018" name="G3 (Bethesda)">
        <title>Phylogenetic and Phylogenomic Definition of Rhizopus Species.</title>
        <authorList>
            <person name="Gryganskyi A.P."/>
            <person name="Golan J."/>
            <person name="Dolatabadi S."/>
            <person name="Mondo S."/>
            <person name="Robb S."/>
            <person name="Idnurm A."/>
            <person name="Muszewska A."/>
            <person name="Steczkiewicz K."/>
            <person name="Masonjones S."/>
            <person name="Liao H.L."/>
            <person name="Gajdeczka M.T."/>
            <person name="Anike F."/>
            <person name="Vuek A."/>
            <person name="Anishchenko I.M."/>
            <person name="Voigt K."/>
            <person name="de Hoog G.S."/>
            <person name="Smith M.E."/>
            <person name="Heitman J."/>
            <person name="Vilgalys R."/>
            <person name="Stajich J.E."/>
        </authorList>
    </citation>
    <scope>NUCLEOTIDE SEQUENCE [LARGE SCALE GENOMIC DNA]</scope>
    <source>
        <strain evidence="2 3">CBS 357.93</strain>
    </source>
</reference>
<evidence type="ECO:0000313" key="2">
    <source>
        <dbReference type="EMBL" id="RCH90154.1"/>
    </source>
</evidence>
<evidence type="ECO:0000313" key="3">
    <source>
        <dbReference type="Proteomes" id="UP000252139"/>
    </source>
</evidence>
<protein>
    <submittedName>
        <fullName evidence="2">Uncharacterized protein</fullName>
    </submittedName>
</protein>
<feature type="coiled-coil region" evidence="1">
    <location>
        <begin position="171"/>
        <end position="198"/>
    </location>
</feature>
<proteinExistence type="predicted"/>
<dbReference type="OrthoDB" id="2229929at2759"/>
<sequence length="230" mass="26642">MYNQRRQQLQAQILQPDDIDTPQYGTASVDTSVKPTTTTTTVITASTQVPNFVSLKQVELDIKTKKRIPKNTSFEPLSELASQNFRDLLTREYRKTISNVLQDTPNVSQHQVEYILRPVVTAIDRKLKQLLFPGNIDPNMLNMGLDQLVDDARKDMEAQYQQVAHDVGIKVRDREEALSREQNQLDEWRQKNINARKALRERPFAFQPYEDVNDYVQNLLKYPSHSVLDL</sequence>
<dbReference type="AlphaFoldDB" id="A0A367JJM9"/>